<protein>
    <submittedName>
        <fullName evidence="1">Uncharacterized protein</fullName>
    </submittedName>
</protein>
<evidence type="ECO:0000313" key="1">
    <source>
        <dbReference type="EMBL" id="JAH86914.1"/>
    </source>
</evidence>
<accession>A0A0E9W953</accession>
<reference evidence="1" key="1">
    <citation type="submission" date="2014-11" db="EMBL/GenBank/DDBJ databases">
        <authorList>
            <person name="Amaro Gonzalez C."/>
        </authorList>
    </citation>
    <scope>NUCLEOTIDE SEQUENCE</scope>
</reference>
<organism evidence="1">
    <name type="scientific">Anguilla anguilla</name>
    <name type="common">European freshwater eel</name>
    <name type="synonym">Muraena anguilla</name>
    <dbReference type="NCBI Taxonomy" id="7936"/>
    <lineage>
        <taxon>Eukaryota</taxon>
        <taxon>Metazoa</taxon>
        <taxon>Chordata</taxon>
        <taxon>Craniata</taxon>
        <taxon>Vertebrata</taxon>
        <taxon>Euteleostomi</taxon>
        <taxon>Actinopterygii</taxon>
        <taxon>Neopterygii</taxon>
        <taxon>Teleostei</taxon>
        <taxon>Anguilliformes</taxon>
        <taxon>Anguillidae</taxon>
        <taxon>Anguilla</taxon>
    </lineage>
</organism>
<reference evidence="1" key="2">
    <citation type="journal article" date="2015" name="Fish Shellfish Immunol.">
        <title>Early steps in the European eel (Anguilla anguilla)-Vibrio vulnificus interaction in the gills: Role of the RtxA13 toxin.</title>
        <authorList>
            <person name="Callol A."/>
            <person name="Pajuelo D."/>
            <person name="Ebbesson L."/>
            <person name="Teles M."/>
            <person name="MacKenzie S."/>
            <person name="Amaro C."/>
        </authorList>
    </citation>
    <scope>NUCLEOTIDE SEQUENCE</scope>
</reference>
<name>A0A0E9W953_ANGAN</name>
<sequence length="50" mass="6131">MDNLKRHIWIYRYCEKKDSFFKYDFNVCLIMYFAEVSQGSEAVFSEFMSI</sequence>
<proteinExistence type="predicted"/>
<dbReference type="EMBL" id="GBXM01021663">
    <property type="protein sequence ID" value="JAH86914.1"/>
    <property type="molecule type" value="Transcribed_RNA"/>
</dbReference>
<dbReference type="AlphaFoldDB" id="A0A0E9W953"/>